<comment type="caution">
    <text evidence="1">The sequence shown here is derived from an EMBL/GenBank/DDBJ whole genome shotgun (WGS) entry which is preliminary data.</text>
</comment>
<dbReference type="InterPro" id="IPR036237">
    <property type="entry name" value="Xyl_isomerase-like_sf"/>
</dbReference>
<keyword evidence="2" id="KW-1185">Reference proteome</keyword>
<evidence type="ECO:0000313" key="2">
    <source>
        <dbReference type="Proteomes" id="UP000019184"/>
    </source>
</evidence>
<dbReference type="InterPro" id="IPR007801">
    <property type="entry name" value="MbnB/TglH/ChrH"/>
</dbReference>
<dbReference type="Pfam" id="PF05114">
    <property type="entry name" value="MbnB_TglH_ChrH"/>
    <property type="match status" value="1"/>
</dbReference>
<sequence>MTAKPVSSVLGSGPIPARAGIGLRAEHYDAVLDRRPSVGWLEVHSENYFGAGGKPLDYLEWIRACYPLSLHGVGLSIGSTDPLDRRHLVALKTLIRRFEPALVSEHLSWGSVGGRHFNDLLPLPYTEEALSHLIARVCQVQEILGRQILIENPSSYLQYVGSVIPEWEFLAELARRSGCGVLLDVNNI</sequence>
<dbReference type="OrthoDB" id="9763101at2"/>
<dbReference type="PANTHER" id="PTHR42194:SF1">
    <property type="entry name" value="UPF0276 PROTEIN HI_1600"/>
    <property type="match status" value="1"/>
</dbReference>
<dbReference type="AlphaFoldDB" id="A0A7U7GC82"/>
<dbReference type="Proteomes" id="UP000019184">
    <property type="component" value="Unassembled WGS sequence"/>
</dbReference>
<dbReference type="PANTHER" id="PTHR42194">
    <property type="entry name" value="UPF0276 PROTEIN HI_1600"/>
    <property type="match status" value="1"/>
</dbReference>
<evidence type="ECO:0008006" key="3">
    <source>
        <dbReference type="Google" id="ProtNLM"/>
    </source>
</evidence>
<dbReference type="EMBL" id="CBTK010000211">
    <property type="protein sequence ID" value="CDH45759.1"/>
    <property type="molecule type" value="Genomic_DNA"/>
</dbReference>
<dbReference type="NCBIfam" id="NF003818">
    <property type="entry name" value="PRK05409.1"/>
    <property type="match status" value="1"/>
</dbReference>
<dbReference type="RefSeq" id="WP_051497789.1">
    <property type="nucleotide sequence ID" value="NZ_CBTK010000211.1"/>
</dbReference>
<dbReference type="Gene3D" id="3.20.20.150">
    <property type="entry name" value="Divalent-metal-dependent TIM barrel enzymes"/>
    <property type="match status" value="1"/>
</dbReference>
<evidence type="ECO:0000313" key="1">
    <source>
        <dbReference type="EMBL" id="CDH45759.1"/>
    </source>
</evidence>
<proteinExistence type="predicted"/>
<name>A0A7U7GC82_9GAMM</name>
<accession>A0A7U7GC82</accession>
<protein>
    <recommendedName>
        <fullName evidence="3">DUF692 domain-containing protein</fullName>
    </recommendedName>
</protein>
<gene>
    <name evidence="1" type="ORF">BN874_2890004</name>
</gene>
<organism evidence="1 2">
    <name type="scientific">Candidatus Contendobacter odensis Run_B_J11</name>
    <dbReference type="NCBI Taxonomy" id="1400861"/>
    <lineage>
        <taxon>Bacteria</taxon>
        <taxon>Pseudomonadati</taxon>
        <taxon>Pseudomonadota</taxon>
        <taxon>Gammaproteobacteria</taxon>
        <taxon>Candidatus Competibacteraceae</taxon>
        <taxon>Candidatus Contendibacter</taxon>
    </lineage>
</organism>
<dbReference type="SUPFAM" id="SSF51658">
    <property type="entry name" value="Xylose isomerase-like"/>
    <property type="match status" value="1"/>
</dbReference>
<reference evidence="1 2" key="1">
    <citation type="journal article" date="2014" name="ISME J.">
        <title>Candidatus Competibacter-lineage genomes retrieved from metagenomes reveal functional metabolic diversity.</title>
        <authorList>
            <person name="McIlroy S.J."/>
            <person name="Albertsen M."/>
            <person name="Andresen E.K."/>
            <person name="Saunders A.M."/>
            <person name="Kristiansen R."/>
            <person name="Stokholm-Bjerregaard M."/>
            <person name="Nielsen K.L."/>
            <person name="Nielsen P.H."/>
        </authorList>
    </citation>
    <scope>NUCLEOTIDE SEQUENCE [LARGE SCALE GENOMIC DNA]</scope>
    <source>
        <strain evidence="1 2">Run_B_J11</strain>
    </source>
</reference>